<dbReference type="InterPro" id="IPR015500">
    <property type="entry name" value="Peptidase_S8_subtilisin-rel"/>
</dbReference>
<dbReference type="RefSeq" id="WP_124150262.1">
    <property type="nucleotide sequence ID" value="NZ_RQIS01000004.1"/>
</dbReference>
<evidence type="ECO:0000256" key="4">
    <source>
        <dbReference type="ARBA" id="ARBA00022825"/>
    </source>
</evidence>
<feature type="active site" description="Charge relay system" evidence="5">
    <location>
        <position position="449"/>
    </location>
</feature>
<dbReference type="InterPro" id="IPR000601">
    <property type="entry name" value="PKD_dom"/>
</dbReference>
<dbReference type="GO" id="GO:0004252">
    <property type="term" value="F:serine-type endopeptidase activity"/>
    <property type="evidence" value="ECO:0007669"/>
    <property type="project" value="UniProtKB-UniRule"/>
</dbReference>
<dbReference type="OrthoDB" id="9790784at2"/>
<keyword evidence="4 5" id="KW-0720">Serine protease</keyword>
<dbReference type="Pfam" id="PF18911">
    <property type="entry name" value="PKD_4"/>
    <property type="match status" value="1"/>
</dbReference>
<dbReference type="PANTHER" id="PTHR43806">
    <property type="entry name" value="PEPTIDASE S8"/>
    <property type="match status" value="1"/>
</dbReference>
<evidence type="ECO:0000259" key="7">
    <source>
        <dbReference type="PROSITE" id="PS50093"/>
    </source>
</evidence>
<dbReference type="PROSITE" id="PS00137">
    <property type="entry name" value="SUBTILASE_HIS"/>
    <property type="match status" value="1"/>
</dbReference>
<evidence type="ECO:0000313" key="9">
    <source>
        <dbReference type="Proteomes" id="UP000272778"/>
    </source>
</evidence>
<dbReference type="Proteomes" id="UP000272778">
    <property type="component" value="Unassembled WGS sequence"/>
</dbReference>
<reference evidence="8 9" key="1">
    <citation type="submission" date="2018-11" db="EMBL/GenBank/DDBJ databases">
        <title>Paraburkholderia sp. DHOA04, isolated from soil.</title>
        <authorList>
            <person name="Gao Z.-H."/>
            <person name="Qiu L.-H."/>
            <person name="Fu J.-C."/>
        </authorList>
    </citation>
    <scope>NUCLEOTIDE SEQUENCE [LARGE SCALE GENOMIC DNA]</scope>
    <source>
        <strain evidence="8 9">DHOA04</strain>
    </source>
</reference>
<dbReference type="InterPro" id="IPR050131">
    <property type="entry name" value="Peptidase_S8_subtilisin-like"/>
</dbReference>
<protein>
    <recommendedName>
        <fullName evidence="7">PKD domain-containing protein</fullName>
    </recommendedName>
</protein>
<keyword evidence="2 5" id="KW-0645">Protease</keyword>
<keyword evidence="9" id="KW-1185">Reference proteome</keyword>
<evidence type="ECO:0000256" key="2">
    <source>
        <dbReference type="ARBA" id="ARBA00022670"/>
    </source>
</evidence>
<dbReference type="InterPro" id="IPR022398">
    <property type="entry name" value="Peptidase_S8_His-AS"/>
</dbReference>
<sequence length="705" mass="73345">MFINNKSDCELLNRLKNEGMDVISIKVPTLLRCVVSVILPLTIAACGGSGQNGETSGADAIGASAEADSAEVVAATNAAASENVSPEIAMKMRAITVQDQSTTDRFIVKYKASSPEGKDTSAVGSKLARLRSAFPAKANHHRRLGIGSDVVTTERKLNASDANAFMRAIASDPDVEYVEPDVEMTIQSAPNDPYYFRQWFLKSNLTDKTSPGIRAEGAWDITKGRGSIIGIVDTGVTNHSDLSANLVPGYMIMGVAPSPGGFDPGLSSGSCGIPWHGTHVAGIAAAQTNNGVGVAGVAPEAKILPVRSLGTCGTGSLADVADGITWAVGGTLPGVPVNANPATVINLSLAQRSTCSQTMQNVIDFATSKGAIVVAAAGNSKEDVAQWQPANCRNVIAVSGSDATYGSWVSSNYGAGVDIAAPAGDIWSTFNSGTGLPAAESYSYMSGTSMSVPMVSGVVALAQAVLPKSLSVAEFRALLQQSAQPFAAPPDRVLGPGILDAEKTVAVAKSGVIPVAADFTCVEAENLMQVTCTDRSTARGGVPIKTWSWNFGEPAYPADLVRSVSVTPYNNYEYAGLYTVRLTVTDANGKTSTYARPVNVPLPPVVDLSAGVPKTFDKFPNDMTYLRIKLPSGVKSVTIKTTFAAPDQTAFMYLKDSPTSTNPACRTYGAGPLTCTVNNPPAGDYYGILTGVSRNSGTVTMSYSS</sequence>
<dbReference type="SUPFAM" id="SSF49299">
    <property type="entry name" value="PKD domain"/>
    <property type="match status" value="1"/>
</dbReference>
<evidence type="ECO:0000313" key="8">
    <source>
        <dbReference type="EMBL" id="RQH07784.1"/>
    </source>
</evidence>
<dbReference type="InterPro" id="IPR013783">
    <property type="entry name" value="Ig-like_fold"/>
</dbReference>
<evidence type="ECO:0000256" key="6">
    <source>
        <dbReference type="RuleBase" id="RU003355"/>
    </source>
</evidence>
<dbReference type="Gene3D" id="3.40.50.200">
    <property type="entry name" value="Peptidase S8/S53 domain"/>
    <property type="match status" value="1"/>
</dbReference>
<dbReference type="CDD" id="cd00146">
    <property type="entry name" value="PKD"/>
    <property type="match status" value="1"/>
</dbReference>
<evidence type="ECO:0000256" key="5">
    <source>
        <dbReference type="PROSITE-ProRule" id="PRU01240"/>
    </source>
</evidence>
<dbReference type="PRINTS" id="PR00723">
    <property type="entry name" value="SUBTILISIN"/>
</dbReference>
<keyword evidence="3 5" id="KW-0378">Hydrolase</keyword>
<dbReference type="PROSITE" id="PS51892">
    <property type="entry name" value="SUBTILASE"/>
    <property type="match status" value="1"/>
</dbReference>
<dbReference type="InterPro" id="IPR036852">
    <property type="entry name" value="Peptidase_S8/S53_dom_sf"/>
</dbReference>
<dbReference type="GO" id="GO:0006508">
    <property type="term" value="P:proteolysis"/>
    <property type="evidence" value="ECO:0007669"/>
    <property type="project" value="UniProtKB-KW"/>
</dbReference>
<dbReference type="InterPro" id="IPR000209">
    <property type="entry name" value="Peptidase_S8/S53_dom"/>
</dbReference>
<name>A0A3N6MUZ5_9BURK</name>
<dbReference type="InterPro" id="IPR023828">
    <property type="entry name" value="Peptidase_S8_Ser-AS"/>
</dbReference>
<feature type="active site" description="Charge relay system" evidence="5">
    <location>
        <position position="233"/>
    </location>
</feature>
<dbReference type="Gene3D" id="2.60.120.380">
    <property type="match status" value="1"/>
</dbReference>
<dbReference type="EMBL" id="RQIS01000004">
    <property type="protein sequence ID" value="RQH07784.1"/>
    <property type="molecule type" value="Genomic_DNA"/>
</dbReference>
<dbReference type="Gene3D" id="2.60.40.10">
    <property type="entry name" value="Immunoglobulins"/>
    <property type="match status" value="1"/>
</dbReference>
<feature type="domain" description="PKD" evidence="7">
    <location>
        <begin position="541"/>
        <end position="605"/>
    </location>
</feature>
<organism evidence="8 9">
    <name type="scientific">Paraburkholderia dinghuensis</name>
    <dbReference type="NCBI Taxonomy" id="2305225"/>
    <lineage>
        <taxon>Bacteria</taxon>
        <taxon>Pseudomonadati</taxon>
        <taxon>Pseudomonadota</taxon>
        <taxon>Betaproteobacteria</taxon>
        <taxon>Burkholderiales</taxon>
        <taxon>Burkholderiaceae</taxon>
        <taxon>Paraburkholderia</taxon>
    </lineage>
</organism>
<comment type="caution">
    <text evidence="8">The sequence shown here is derived from an EMBL/GenBank/DDBJ whole genome shotgun (WGS) entry which is preliminary data.</text>
</comment>
<gene>
    <name evidence="8" type="ORF">D1Y85_06650</name>
</gene>
<dbReference type="SUPFAM" id="SSF52743">
    <property type="entry name" value="Subtilisin-like"/>
    <property type="match status" value="1"/>
</dbReference>
<dbReference type="Pfam" id="PF00082">
    <property type="entry name" value="Peptidase_S8"/>
    <property type="match status" value="1"/>
</dbReference>
<dbReference type="PROSITE" id="PS00138">
    <property type="entry name" value="SUBTILASE_SER"/>
    <property type="match status" value="1"/>
</dbReference>
<dbReference type="AlphaFoldDB" id="A0A3N6MUZ5"/>
<comment type="similarity">
    <text evidence="1 5 6">Belongs to the peptidase S8 family.</text>
</comment>
<dbReference type="InterPro" id="IPR035986">
    <property type="entry name" value="PKD_dom_sf"/>
</dbReference>
<dbReference type="InterPro" id="IPR023827">
    <property type="entry name" value="Peptidase_S8_Asp-AS"/>
</dbReference>
<proteinExistence type="inferred from homology"/>
<evidence type="ECO:0000256" key="1">
    <source>
        <dbReference type="ARBA" id="ARBA00011073"/>
    </source>
</evidence>
<evidence type="ECO:0000256" key="3">
    <source>
        <dbReference type="ARBA" id="ARBA00022801"/>
    </source>
</evidence>
<dbReference type="PANTHER" id="PTHR43806:SF11">
    <property type="entry name" value="CEREVISIN-RELATED"/>
    <property type="match status" value="1"/>
</dbReference>
<feature type="active site" description="Charge relay system" evidence="5">
    <location>
        <position position="276"/>
    </location>
</feature>
<dbReference type="PROSITE" id="PS50093">
    <property type="entry name" value="PKD"/>
    <property type="match status" value="1"/>
</dbReference>
<dbReference type="PROSITE" id="PS00136">
    <property type="entry name" value="SUBTILASE_ASP"/>
    <property type="match status" value="1"/>
</dbReference>
<accession>A0A3N6MUZ5</accession>